<feature type="region of interest" description="Disordered" evidence="1">
    <location>
        <begin position="84"/>
        <end position="142"/>
    </location>
</feature>
<comment type="caution">
    <text evidence="2">The sequence shown here is derived from an EMBL/GenBank/DDBJ whole genome shotgun (WGS) entry which is preliminary data.</text>
</comment>
<evidence type="ECO:0000256" key="1">
    <source>
        <dbReference type="SAM" id="MobiDB-lite"/>
    </source>
</evidence>
<dbReference type="AlphaFoldDB" id="X0YVX3"/>
<accession>X0YVX3</accession>
<evidence type="ECO:0000313" key="2">
    <source>
        <dbReference type="EMBL" id="GAG50782.1"/>
    </source>
</evidence>
<proteinExistence type="predicted"/>
<feature type="non-terminal residue" evidence="2">
    <location>
        <position position="1"/>
    </location>
</feature>
<dbReference type="EMBL" id="BARS01057370">
    <property type="protein sequence ID" value="GAG50782.1"/>
    <property type="molecule type" value="Genomic_DNA"/>
</dbReference>
<feature type="non-terminal residue" evidence="2">
    <location>
        <position position="142"/>
    </location>
</feature>
<feature type="compositionally biased region" description="Pro residues" evidence="1">
    <location>
        <begin position="122"/>
        <end position="142"/>
    </location>
</feature>
<gene>
    <name evidence="2" type="ORF">S01H1_84135</name>
</gene>
<sequence>IASGVLTEEQGLLTEQRDEARALRDMPMPEGRTGGRMYKAANPLEFMGKLANQYVGQEQGEEFRQATLDAAKEQARLRSELLRAMGPGGAAGPDTMGPAGMRGSYAPQVYSRGGAGARTTPAPMPAPPQAAPLPPPQVAQRP</sequence>
<name>X0YVX3_9ZZZZ</name>
<organism evidence="2">
    <name type="scientific">marine sediment metagenome</name>
    <dbReference type="NCBI Taxonomy" id="412755"/>
    <lineage>
        <taxon>unclassified sequences</taxon>
        <taxon>metagenomes</taxon>
        <taxon>ecological metagenomes</taxon>
    </lineage>
</organism>
<reference evidence="2" key="1">
    <citation type="journal article" date="2014" name="Front. Microbiol.">
        <title>High frequency of phylogenetically diverse reductive dehalogenase-homologous genes in deep subseafloor sedimentary metagenomes.</title>
        <authorList>
            <person name="Kawai M."/>
            <person name="Futagami T."/>
            <person name="Toyoda A."/>
            <person name="Takaki Y."/>
            <person name="Nishi S."/>
            <person name="Hori S."/>
            <person name="Arai W."/>
            <person name="Tsubouchi T."/>
            <person name="Morono Y."/>
            <person name="Uchiyama I."/>
            <person name="Ito T."/>
            <person name="Fujiyama A."/>
            <person name="Inagaki F."/>
            <person name="Takami H."/>
        </authorList>
    </citation>
    <scope>NUCLEOTIDE SEQUENCE</scope>
    <source>
        <strain evidence="2">Expedition CK06-06</strain>
    </source>
</reference>
<protein>
    <submittedName>
        <fullName evidence="2">Uncharacterized protein</fullName>
    </submittedName>
</protein>